<evidence type="ECO:0000256" key="3">
    <source>
        <dbReference type="ARBA" id="ARBA00022723"/>
    </source>
</evidence>
<dbReference type="GO" id="GO:0016705">
    <property type="term" value="F:oxidoreductase activity, acting on paired donors, with incorporation or reduction of molecular oxygen"/>
    <property type="evidence" value="ECO:0007669"/>
    <property type="project" value="InterPro"/>
</dbReference>
<dbReference type="InterPro" id="IPR050121">
    <property type="entry name" value="Cytochrome_P450_monoxygenase"/>
</dbReference>
<comment type="caution">
    <text evidence="5">The sequence shown here is derived from an EMBL/GenBank/DDBJ whole genome shotgun (WGS) entry which is preliminary data.</text>
</comment>
<gene>
    <name evidence="5" type="ORF">N7482_003184</name>
</gene>
<evidence type="ECO:0000256" key="1">
    <source>
        <dbReference type="ARBA" id="ARBA00001971"/>
    </source>
</evidence>
<dbReference type="GO" id="GO:0005506">
    <property type="term" value="F:iron ion binding"/>
    <property type="evidence" value="ECO:0007669"/>
    <property type="project" value="InterPro"/>
</dbReference>
<keyword evidence="6" id="KW-1185">Reference proteome</keyword>
<dbReference type="SUPFAM" id="SSF48264">
    <property type="entry name" value="Cytochrome P450"/>
    <property type="match status" value="1"/>
</dbReference>
<dbReference type="GeneID" id="81424485"/>
<keyword evidence="4" id="KW-0408">Iron</keyword>
<organism evidence="5 6">
    <name type="scientific">Penicillium canariense</name>
    <dbReference type="NCBI Taxonomy" id="189055"/>
    <lineage>
        <taxon>Eukaryota</taxon>
        <taxon>Fungi</taxon>
        <taxon>Dikarya</taxon>
        <taxon>Ascomycota</taxon>
        <taxon>Pezizomycotina</taxon>
        <taxon>Eurotiomycetes</taxon>
        <taxon>Eurotiomycetidae</taxon>
        <taxon>Eurotiales</taxon>
        <taxon>Aspergillaceae</taxon>
        <taxon>Penicillium</taxon>
    </lineage>
</organism>
<dbReference type="Pfam" id="PF00067">
    <property type="entry name" value="p450"/>
    <property type="match status" value="1"/>
</dbReference>
<dbReference type="OrthoDB" id="1470350at2759"/>
<evidence type="ECO:0000313" key="6">
    <source>
        <dbReference type="Proteomes" id="UP001149163"/>
    </source>
</evidence>
<dbReference type="RefSeq" id="XP_056544051.1">
    <property type="nucleotide sequence ID" value="XM_056685309.1"/>
</dbReference>
<dbReference type="EMBL" id="JAPQKN010000002">
    <property type="protein sequence ID" value="KAJ5167590.1"/>
    <property type="molecule type" value="Genomic_DNA"/>
</dbReference>
<keyword evidence="5" id="KW-0560">Oxidoreductase</keyword>
<dbReference type="Proteomes" id="UP001149163">
    <property type="component" value="Unassembled WGS sequence"/>
</dbReference>
<reference evidence="5" key="2">
    <citation type="journal article" date="2023" name="IMA Fungus">
        <title>Comparative genomic study of the Penicillium genus elucidates a diverse pangenome and 15 lateral gene transfer events.</title>
        <authorList>
            <person name="Petersen C."/>
            <person name="Sorensen T."/>
            <person name="Nielsen M.R."/>
            <person name="Sondergaard T.E."/>
            <person name="Sorensen J.L."/>
            <person name="Fitzpatrick D.A."/>
            <person name="Frisvad J.C."/>
            <person name="Nielsen K.L."/>
        </authorList>
    </citation>
    <scope>NUCLEOTIDE SEQUENCE</scope>
    <source>
        <strain evidence="5">IBT 26290</strain>
    </source>
</reference>
<dbReference type="InterPro" id="IPR001128">
    <property type="entry name" value="Cyt_P450"/>
</dbReference>
<evidence type="ECO:0000313" key="5">
    <source>
        <dbReference type="EMBL" id="KAJ5167590.1"/>
    </source>
</evidence>
<evidence type="ECO:0000256" key="4">
    <source>
        <dbReference type="ARBA" id="ARBA00023004"/>
    </source>
</evidence>
<dbReference type="AlphaFoldDB" id="A0A9W9LP26"/>
<proteinExistence type="inferred from homology"/>
<dbReference type="InterPro" id="IPR036396">
    <property type="entry name" value="Cyt_P450_sf"/>
</dbReference>
<dbReference type="GO" id="GO:0043386">
    <property type="term" value="P:mycotoxin biosynthetic process"/>
    <property type="evidence" value="ECO:0007669"/>
    <property type="project" value="UniProtKB-ARBA"/>
</dbReference>
<dbReference type="Gene3D" id="1.10.630.10">
    <property type="entry name" value="Cytochrome P450"/>
    <property type="match status" value="1"/>
</dbReference>
<reference evidence="5" key="1">
    <citation type="submission" date="2022-11" db="EMBL/GenBank/DDBJ databases">
        <authorList>
            <person name="Petersen C."/>
        </authorList>
    </citation>
    <scope>NUCLEOTIDE SEQUENCE</scope>
    <source>
        <strain evidence="5">IBT 26290</strain>
    </source>
</reference>
<evidence type="ECO:0000256" key="2">
    <source>
        <dbReference type="ARBA" id="ARBA00010617"/>
    </source>
</evidence>
<dbReference type="PANTHER" id="PTHR24305">
    <property type="entry name" value="CYTOCHROME P450"/>
    <property type="match status" value="1"/>
</dbReference>
<dbReference type="GO" id="GO:0004497">
    <property type="term" value="F:monooxygenase activity"/>
    <property type="evidence" value="ECO:0007669"/>
    <property type="project" value="UniProtKB-KW"/>
</dbReference>
<keyword evidence="5" id="KW-0503">Monooxygenase</keyword>
<dbReference type="GO" id="GO:0020037">
    <property type="term" value="F:heme binding"/>
    <property type="evidence" value="ECO:0007669"/>
    <property type="project" value="InterPro"/>
</dbReference>
<comment type="cofactor">
    <cofactor evidence="1">
        <name>heme</name>
        <dbReference type="ChEBI" id="CHEBI:30413"/>
    </cofactor>
</comment>
<dbReference type="PANTHER" id="PTHR24305:SF232">
    <property type="entry name" value="P450, PUTATIVE (EUROFUNG)-RELATED"/>
    <property type="match status" value="1"/>
</dbReference>
<sequence length="166" mass="18035">MKFLADHQAQTKLRHALEAAFPTAVAAARDPAIQEITGTNIPYLDATLEETLRCAVTAPAVDRVAVVDTELLGHWVPKGTVVTCFVTGPSMMSSGFDIDETWRSPTSQAAWKKGQVRAWDPADMGVFRPDRWIVHEKQGASLVPRPGPSWPLGSVLVGAMARGWCI</sequence>
<comment type="similarity">
    <text evidence="2">Belongs to the cytochrome P450 family.</text>
</comment>
<protein>
    <submittedName>
        <fullName evidence="5">Cytochrome P450 monooxygenase</fullName>
    </submittedName>
</protein>
<accession>A0A9W9LP26</accession>
<name>A0A9W9LP26_9EURO</name>
<keyword evidence="3" id="KW-0479">Metal-binding</keyword>